<protein>
    <submittedName>
        <fullName evidence="2">Uncharacterized protein</fullName>
    </submittedName>
</protein>
<dbReference type="RefSeq" id="XP_056055838.1">
    <property type="nucleotide sequence ID" value="XM_056198941.1"/>
</dbReference>
<proteinExistence type="predicted"/>
<keyword evidence="1" id="KW-1133">Transmembrane helix</keyword>
<sequence length="86" mass="9497">MLDSIESDSFPPFSPLAYTSLTMAAIAHNSHPGLVMHEIAKRAKSWPAKNAGVMVVFCIVFVVAVALLGLFISKWLKRRKESKPEL</sequence>
<dbReference type="AlphaFoldDB" id="A0A9W8QFJ3"/>
<keyword evidence="1" id="KW-0812">Transmembrane</keyword>
<comment type="caution">
    <text evidence="2">The sequence shown here is derived from an EMBL/GenBank/DDBJ whole genome shotgun (WGS) entry which is preliminary data.</text>
</comment>
<organism evidence="2 3">
    <name type="scientific">Akanthomyces muscarius</name>
    <name type="common">Entomopathogenic fungus</name>
    <name type="synonym">Lecanicillium muscarium</name>
    <dbReference type="NCBI Taxonomy" id="2231603"/>
    <lineage>
        <taxon>Eukaryota</taxon>
        <taxon>Fungi</taxon>
        <taxon>Dikarya</taxon>
        <taxon>Ascomycota</taxon>
        <taxon>Pezizomycotina</taxon>
        <taxon>Sordariomycetes</taxon>
        <taxon>Hypocreomycetidae</taxon>
        <taxon>Hypocreales</taxon>
        <taxon>Cordycipitaceae</taxon>
        <taxon>Akanthomyces</taxon>
    </lineage>
</organism>
<dbReference type="KEGG" id="amus:LMH87_000948"/>
<gene>
    <name evidence="2" type="ORF">LMH87_000948</name>
</gene>
<dbReference type="Proteomes" id="UP001144673">
    <property type="component" value="Chromosome 6"/>
</dbReference>
<accession>A0A9W8QFJ3</accession>
<dbReference type="GeneID" id="80888107"/>
<dbReference type="EMBL" id="JAJHUN010000007">
    <property type="protein sequence ID" value="KAJ4155714.1"/>
    <property type="molecule type" value="Genomic_DNA"/>
</dbReference>
<keyword evidence="3" id="KW-1185">Reference proteome</keyword>
<name>A0A9W8QFJ3_AKAMU</name>
<feature type="transmembrane region" description="Helical" evidence="1">
    <location>
        <begin position="51"/>
        <end position="73"/>
    </location>
</feature>
<evidence type="ECO:0000313" key="3">
    <source>
        <dbReference type="Proteomes" id="UP001144673"/>
    </source>
</evidence>
<evidence type="ECO:0000256" key="1">
    <source>
        <dbReference type="SAM" id="Phobius"/>
    </source>
</evidence>
<keyword evidence="1" id="KW-0472">Membrane</keyword>
<reference evidence="2" key="1">
    <citation type="journal article" date="2023" name="Access Microbiol">
        <title>De-novo genome assembly for Akanthomyces muscarius, a biocontrol agent of insect agricultural pests.</title>
        <authorList>
            <person name="Erdos Z."/>
            <person name="Studholme D.J."/>
            <person name="Raymond B."/>
            <person name="Sharma M."/>
        </authorList>
    </citation>
    <scope>NUCLEOTIDE SEQUENCE</scope>
    <source>
        <strain evidence="2">Ve6</strain>
    </source>
</reference>
<evidence type="ECO:0000313" key="2">
    <source>
        <dbReference type="EMBL" id="KAJ4155714.1"/>
    </source>
</evidence>